<accession>A0A368W2I5</accession>
<reference evidence="1 2" key="1">
    <citation type="submission" date="2018-07" db="EMBL/GenBank/DDBJ databases">
        <title>Genomic Encyclopedia of Type Strains, Phase III (KMG-III): the genomes of soil and plant-associated and newly described type strains.</title>
        <authorList>
            <person name="Whitman W."/>
        </authorList>
    </citation>
    <scope>NUCLEOTIDE SEQUENCE [LARGE SCALE GENOMIC DNA]</scope>
    <source>
        <strain evidence="1 2">CECT 7506</strain>
    </source>
</reference>
<gene>
    <name evidence="1" type="ORF">DFP97_10428</name>
</gene>
<dbReference type="AlphaFoldDB" id="A0A368W2I5"/>
<keyword evidence="2" id="KW-1185">Reference proteome</keyword>
<dbReference type="RefSeq" id="WP_114379294.1">
    <property type="nucleotide sequence ID" value="NZ_QPJD01000004.1"/>
</dbReference>
<comment type="caution">
    <text evidence="1">The sequence shown here is derived from an EMBL/GenBank/DDBJ whole genome shotgun (WGS) entry which is preliminary data.</text>
</comment>
<name>A0A368W2I5_9BACL</name>
<organism evidence="1 2">
    <name type="scientific">Paenibacillus prosopidis</name>
    <dbReference type="NCBI Taxonomy" id="630520"/>
    <lineage>
        <taxon>Bacteria</taxon>
        <taxon>Bacillati</taxon>
        <taxon>Bacillota</taxon>
        <taxon>Bacilli</taxon>
        <taxon>Bacillales</taxon>
        <taxon>Paenibacillaceae</taxon>
        <taxon>Paenibacillus</taxon>
    </lineage>
</organism>
<dbReference type="Proteomes" id="UP000252415">
    <property type="component" value="Unassembled WGS sequence"/>
</dbReference>
<proteinExistence type="predicted"/>
<protein>
    <submittedName>
        <fullName evidence="1">Uncharacterized protein</fullName>
    </submittedName>
</protein>
<dbReference type="EMBL" id="QPJD01000004">
    <property type="protein sequence ID" value="RCW49370.1"/>
    <property type="molecule type" value="Genomic_DNA"/>
</dbReference>
<evidence type="ECO:0000313" key="2">
    <source>
        <dbReference type="Proteomes" id="UP000252415"/>
    </source>
</evidence>
<evidence type="ECO:0000313" key="1">
    <source>
        <dbReference type="EMBL" id="RCW49370.1"/>
    </source>
</evidence>
<sequence>MRKGEERMHTYPYFDQQGSIANIASGNEELELAAVANRFVGSHPKFLRYIVRTRRLGFAAGATTGMR</sequence>